<keyword evidence="12" id="KW-0969">Cilium</keyword>
<keyword evidence="10" id="KW-0997">Cell inner membrane</keyword>
<dbReference type="RefSeq" id="WP_128230760.1">
    <property type="nucleotide sequence ID" value="NZ_SACR01000008.1"/>
</dbReference>
<dbReference type="AlphaFoldDB" id="A0A437R8K5"/>
<keyword evidence="5 10" id="KW-0145">Chemotaxis</keyword>
<comment type="similarity">
    <text evidence="3 10">Belongs to the FliL family.</text>
</comment>
<keyword evidence="8 10" id="KW-1133">Transmembrane helix</keyword>
<name>A0A437R8K5_9BURK</name>
<evidence type="ECO:0000313" key="12">
    <source>
        <dbReference type="EMBL" id="RVU43027.1"/>
    </source>
</evidence>
<reference evidence="12 13" key="1">
    <citation type="submission" date="2019-01" db="EMBL/GenBank/DDBJ databases">
        <authorList>
            <person name="Chen W.-M."/>
        </authorList>
    </citation>
    <scope>NUCLEOTIDE SEQUENCE [LARGE SCALE GENOMIC DNA]</scope>
    <source>
        <strain evidence="12 13">KYPY4</strain>
    </source>
</reference>
<accession>A0A437R8K5</accession>
<evidence type="ECO:0000313" key="13">
    <source>
        <dbReference type="Proteomes" id="UP000285575"/>
    </source>
</evidence>
<dbReference type="GO" id="GO:0009425">
    <property type="term" value="C:bacterial-type flagellum basal body"/>
    <property type="evidence" value="ECO:0007669"/>
    <property type="project" value="InterPro"/>
</dbReference>
<comment type="function">
    <text evidence="1 10">Controls the rotational direction of flagella during chemotaxis.</text>
</comment>
<keyword evidence="9 10" id="KW-0472">Membrane</keyword>
<evidence type="ECO:0000256" key="2">
    <source>
        <dbReference type="ARBA" id="ARBA00004162"/>
    </source>
</evidence>
<feature type="region of interest" description="Disordered" evidence="11">
    <location>
        <begin position="152"/>
        <end position="191"/>
    </location>
</feature>
<dbReference type="PANTHER" id="PTHR35091:SF2">
    <property type="entry name" value="FLAGELLAR PROTEIN FLIL"/>
    <property type="match status" value="1"/>
</dbReference>
<gene>
    <name evidence="12" type="ORF">EOE66_21250</name>
</gene>
<evidence type="ECO:0000256" key="1">
    <source>
        <dbReference type="ARBA" id="ARBA00002254"/>
    </source>
</evidence>
<dbReference type="OrthoDB" id="5297029at2"/>
<dbReference type="InterPro" id="IPR005503">
    <property type="entry name" value="FliL"/>
</dbReference>
<protein>
    <recommendedName>
        <fullName evidence="10">Flagellar protein FliL</fullName>
    </recommendedName>
</protein>
<keyword evidence="12" id="KW-0966">Cell projection</keyword>
<dbReference type="EMBL" id="SACR01000008">
    <property type="protein sequence ID" value="RVU43027.1"/>
    <property type="molecule type" value="Genomic_DNA"/>
</dbReference>
<organism evidence="12 13">
    <name type="scientific">Rubrivivax rivuli</name>
    <dbReference type="NCBI Taxonomy" id="1862385"/>
    <lineage>
        <taxon>Bacteria</taxon>
        <taxon>Pseudomonadati</taxon>
        <taxon>Pseudomonadota</taxon>
        <taxon>Betaproteobacteria</taxon>
        <taxon>Burkholderiales</taxon>
        <taxon>Sphaerotilaceae</taxon>
        <taxon>Rubrivivax</taxon>
    </lineage>
</organism>
<evidence type="ECO:0000256" key="9">
    <source>
        <dbReference type="ARBA" id="ARBA00023136"/>
    </source>
</evidence>
<evidence type="ECO:0000256" key="11">
    <source>
        <dbReference type="SAM" id="MobiDB-lite"/>
    </source>
</evidence>
<evidence type="ECO:0000256" key="8">
    <source>
        <dbReference type="ARBA" id="ARBA00022989"/>
    </source>
</evidence>
<feature type="compositionally biased region" description="Acidic residues" evidence="11">
    <location>
        <begin position="157"/>
        <end position="168"/>
    </location>
</feature>
<dbReference type="GO" id="GO:0006935">
    <property type="term" value="P:chemotaxis"/>
    <property type="evidence" value="ECO:0007669"/>
    <property type="project" value="UniProtKB-KW"/>
</dbReference>
<comment type="caution">
    <text evidence="12">The sequence shown here is derived from an EMBL/GenBank/DDBJ whole genome shotgun (WGS) entry which is preliminary data.</text>
</comment>
<dbReference type="GO" id="GO:0005886">
    <property type="term" value="C:plasma membrane"/>
    <property type="evidence" value="ECO:0007669"/>
    <property type="project" value="UniProtKB-SubCell"/>
</dbReference>
<evidence type="ECO:0000256" key="10">
    <source>
        <dbReference type="RuleBase" id="RU364125"/>
    </source>
</evidence>
<keyword evidence="12" id="KW-0282">Flagellum</keyword>
<dbReference type="GO" id="GO:0071978">
    <property type="term" value="P:bacterial-type flagellum-dependent swarming motility"/>
    <property type="evidence" value="ECO:0007669"/>
    <property type="project" value="TreeGrafter"/>
</dbReference>
<evidence type="ECO:0000256" key="6">
    <source>
        <dbReference type="ARBA" id="ARBA00022692"/>
    </source>
</evidence>
<dbReference type="PANTHER" id="PTHR35091">
    <property type="entry name" value="FLAGELLAR PROTEIN FLIL"/>
    <property type="match status" value="1"/>
</dbReference>
<evidence type="ECO:0000256" key="5">
    <source>
        <dbReference type="ARBA" id="ARBA00022500"/>
    </source>
</evidence>
<keyword evidence="13" id="KW-1185">Reference proteome</keyword>
<comment type="subcellular location">
    <subcellularLocation>
        <location evidence="10">Cell inner membrane</location>
    </subcellularLocation>
    <subcellularLocation>
        <location evidence="2">Cell membrane</location>
        <topology evidence="2">Single-pass membrane protein</topology>
    </subcellularLocation>
</comment>
<dbReference type="Pfam" id="PF03748">
    <property type="entry name" value="FliL"/>
    <property type="match status" value="1"/>
</dbReference>
<sequence length="196" mass="21022">MSTATATDAAPPAKGKKKLIIMAGGGVLVVVLALVAFLMMGKKPPAEEEGAADAHAKPAAPAAPKFDPKAVPIFVPLDPFTVNLADRDAERYAQVGITLEISDAQLNERIKVYMPAIRNNILMAIADKTAADLATREGKAALAEKVKRETSKALGFEVEEEEEPEEEASTTKKKKKKRAPPPLPINNVHFSNFIIQ</sequence>
<dbReference type="Proteomes" id="UP000285575">
    <property type="component" value="Unassembled WGS sequence"/>
</dbReference>
<keyword evidence="7 10" id="KW-0283">Flagellar rotation</keyword>
<evidence type="ECO:0000256" key="3">
    <source>
        <dbReference type="ARBA" id="ARBA00008281"/>
    </source>
</evidence>
<evidence type="ECO:0000256" key="7">
    <source>
        <dbReference type="ARBA" id="ARBA00022779"/>
    </source>
</evidence>
<evidence type="ECO:0000256" key="4">
    <source>
        <dbReference type="ARBA" id="ARBA00022475"/>
    </source>
</evidence>
<keyword evidence="4" id="KW-1003">Cell membrane</keyword>
<proteinExistence type="inferred from homology"/>
<keyword evidence="6 10" id="KW-0812">Transmembrane</keyword>
<feature type="transmembrane region" description="Helical" evidence="10">
    <location>
        <begin position="20"/>
        <end position="40"/>
    </location>
</feature>